<dbReference type="EMBL" id="MFKF01000141">
    <property type="protein sequence ID" value="OGG52329.1"/>
    <property type="molecule type" value="Genomic_DNA"/>
</dbReference>
<accession>A0A1F6CT22</accession>
<dbReference type="PANTHER" id="PTHR23150:SF19">
    <property type="entry name" value="FORMYLGLYCINE-GENERATING ENZYME"/>
    <property type="match status" value="1"/>
</dbReference>
<reference evidence="2 3" key="1">
    <citation type="journal article" date="2016" name="Nat. Commun.">
        <title>Thousands of microbial genomes shed light on interconnected biogeochemical processes in an aquifer system.</title>
        <authorList>
            <person name="Anantharaman K."/>
            <person name="Brown C.T."/>
            <person name="Hug L.A."/>
            <person name="Sharon I."/>
            <person name="Castelle C.J."/>
            <person name="Probst A.J."/>
            <person name="Thomas B.C."/>
            <person name="Singh A."/>
            <person name="Wilkins M.J."/>
            <person name="Karaoz U."/>
            <person name="Brodie E.L."/>
            <person name="Williams K.H."/>
            <person name="Hubbard S.S."/>
            <person name="Banfield J.F."/>
        </authorList>
    </citation>
    <scope>NUCLEOTIDE SEQUENCE [LARGE SCALE GENOMIC DNA]</scope>
    <source>
        <strain evidence="3">RIFCSPLOWO2_12_FULL_64_10</strain>
    </source>
</reference>
<evidence type="ECO:0000313" key="3">
    <source>
        <dbReference type="Proteomes" id="UP000178606"/>
    </source>
</evidence>
<protein>
    <recommendedName>
        <fullName evidence="1">Sulfatase-modifying factor enzyme-like domain-containing protein</fullName>
    </recommendedName>
</protein>
<dbReference type="InterPro" id="IPR005532">
    <property type="entry name" value="SUMF_dom"/>
</dbReference>
<sequence>MTLIPVDIEEKMDRTPGGMEAPMVKIPAGDFIMGSNAKELGLREDFPGDESPIHLVYLNTFWIDKYEVTNEQYREFMRATGHPKPLYIDDPDFGEPQKPVVGVTWDDAVEYCRWRGMSLPTEAQWEKAARGVDGRKYPWGNDFPDEDENGIGGIENLRANFNSRYAHNFDVGSFPKGVSPYGTWDMAGNVWEWCADWYDKDYYKVSPPENPPGPISGLTRVVRGGAAHGDYDDVRAPYRGDIDPAERSDLVADYIKAFNQRMMSEQYDSNEEVKFQYRYFIGFRCAKEGF</sequence>
<feature type="domain" description="Sulfatase-modifying factor enzyme-like" evidence="1">
    <location>
        <begin position="21"/>
        <end position="245"/>
    </location>
</feature>
<dbReference type="AlphaFoldDB" id="A0A1F6CT22"/>
<evidence type="ECO:0000313" key="2">
    <source>
        <dbReference type="EMBL" id="OGG52329.1"/>
    </source>
</evidence>
<proteinExistence type="predicted"/>
<dbReference type="Gene3D" id="3.90.1580.10">
    <property type="entry name" value="paralog of FGE (formylglycine-generating enzyme)"/>
    <property type="match status" value="1"/>
</dbReference>
<name>A0A1F6CT22_HANXR</name>
<dbReference type="InterPro" id="IPR042095">
    <property type="entry name" value="SUMF_sf"/>
</dbReference>
<dbReference type="SUPFAM" id="SSF56436">
    <property type="entry name" value="C-type lectin-like"/>
    <property type="match status" value="1"/>
</dbReference>
<gene>
    <name evidence="2" type="ORF">A3F84_25365</name>
</gene>
<dbReference type="PANTHER" id="PTHR23150">
    <property type="entry name" value="SULFATASE MODIFYING FACTOR 1, 2"/>
    <property type="match status" value="1"/>
</dbReference>
<dbReference type="InterPro" id="IPR051043">
    <property type="entry name" value="Sulfatase_Mod_Factor_Kinase"/>
</dbReference>
<dbReference type="GO" id="GO:0120147">
    <property type="term" value="F:formylglycine-generating oxidase activity"/>
    <property type="evidence" value="ECO:0007669"/>
    <property type="project" value="TreeGrafter"/>
</dbReference>
<dbReference type="Pfam" id="PF03781">
    <property type="entry name" value="FGE-sulfatase"/>
    <property type="match status" value="1"/>
</dbReference>
<comment type="caution">
    <text evidence="2">The sequence shown here is derived from an EMBL/GenBank/DDBJ whole genome shotgun (WGS) entry which is preliminary data.</text>
</comment>
<organism evidence="2 3">
    <name type="scientific">Handelsmanbacteria sp. (strain RIFCSPLOWO2_12_FULL_64_10)</name>
    <dbReference type="NCBI Taxonomy" id="1817868"/>
    <lineage>
        <taxon>Bacteria</taxon>
        <taxon>Candidatus Handelsmaniibacteriota</taxon>
    </lineage>
</organism>
<dbReference type="Proteomes" id="UP000178606">
    <property type="component" value="Unassembled WGS sequence"/>
</dbReference>
<dbReference type="InterPro" id="IPR016187">
    <property type="entry name" value="CTDL_fold"/>
</dbReference>
<evidence type="ECO:0000259" key="1">
    <source>
        <dbReference type="Pfam" id="PF03781"/>
    </source>
</evidence>